<organism evidence="2 3">
    <name type="scientific">Chilo suppressalis</name>
    <name type="common">Asiatic rice borer moth</name>
    <dbReference type="NCBI Taxonomy" id="168631"/>
    <lineage>
        <taxon>Eukaryota</taxon>
        <taxon>Metazoa</taxon>
        <taxon>Ecdysozoa</taxon>
        <taxon>Arthropoda</taxon>
        <taxon>Hexapoda</taxon>
        <taxon>Insecta</taxon>
        <taxon>Pterygota</taxon>
        <taxon>Neoptera</taxon>
        <taxon>Endopterygota</taxon>
        <taxon>Lepidoptera</taxon>
        <taxon>Glossata</taxon>
        <taxon>Ditrysia</taxon>
        <taxon>Pyraloidea</taxon>
        <taxon>Crambidae</taxon>
        <taxon>Crambinae</taxon>
        <taxon>Chilo</taxon>
    </lineage>
</organism>
<accession>A0ABN8B417</accession>
<reference evidence="2" key="1">
    <citation type="submission" date="2021-12" db="EMBL/GenBank/DDBJ databases">
        <authorList>
            <person name="King R."/>
        </authorList>
    </citation>
    <scope>NUCLEOTIDE SEQUENCE</scope>
</reference>
<feature type="region of interest" description="Disordered" evidence="1">
    <location>
        <begin position="706"/>
        <end position="728"/>
    </location>
</feature>
<name>A0ABN8B417_CHISP</name>
<protein>
    <submittedName>
        <fullName evidence="2">Uncharacterized protein</fullName>
    </submittedName>
</protein>
<keyword evidence="3" id="KW-1185">Reference proteome</keyword>
<feature type="region of interest" description="Disordered" evidence="1">
    <location>
        <begin position="1078"/>
        <end position="1111"/>
    </location>
</feature>
<dbReference type="EMBL" id="OU963914">
    <property type="protein sequence ID" value="CAH0402736.1"/>
    <property type="molecule type" value="Genomic_DNA"/>
</dbReference>
<evidence type="ECO:0000313" key="3">
    <source>
        <dbReference type="Proteomes" id="UP001153292"/>
    </source>
</evidence>
<feature type="compositionally biased region" description="Basic and acidic residues" evidence="1">
    <location>
        <begin position="612"/>
        <end position="624"/>
    </location>
</feature>
<proteinExistence type="predicted"/>
<gene>
    <name evidence="2" type="ORF">CHILSU_LOCUS5984</name>
</gene>
<evidence type="ECO:0000256" key="1">
    <source>
        <dbReference type="SAM" id="MobiDB-lite"/>
    </source>
</evidence>
<dbReference type="Proteomes" id="UP001153292">
    <property type="component" value="Chromosome 21"/>
</dbReference>
<feature type="region of interest" description="Disordered" evidence="1">
    <location>
        <begin position="218"/>
        <end position="241"/>
    </location>
</feature>
<feature type="compositionally biased region" description="Basic and acidic residues" evidence="1">
    <location>
        <begin position="1086"/>
        <end position="1111"/>
    </location>
</feature>
<feature type="compositionally biased region" description="Polar residues" evidence="1">
    <location>
        <begin position="544"/>
        <end position="590"/>
    </location>
</feature>
<evidence type="ECO:0000313" key="2">
    <source>
        <dbReference type="EMBL" id="CAH0402736.1"/>
    </source>
</evidence>
<sequence>MDTDYSSMCSELIESLDYLRPTVKRTNRQNGSVLNLESSKGDIGALKHLSAKFSKKAGYSQTKRRGAESSSSLILEKTTEREISENSTSLSYTGLIGTAENERKPLKKQIHGAVEKPIVKVTIIPKPVQTQTSNFLKKRKLIAKKIQATVSNHENSIQAKNLFLVLGEQQRDLVYELKRIGSAKLVNKNEQKHKDDEVSLDQISSLKLVLDSLNMDKRKDKNRKKIPRKLEANSPEPAGTSKYHQYDFRECTCPISPITAKSEHAGDLNSRKSCVRITGRVGLTEDDRYVLQYAASIDDKPANTELAAINFRTHRDEQRFPCSRKCITDNCVREGSARNFRTHRNSNNQFDSLNESPKNVEIQSTNPRCKLCSCCDCLDCSVNNRNVSATVDKRDHNIQVDLPEDRSWESAHQASGSPMAPNLLKCQASHGTQVNFDIGFTNTVTCDNISTINTVKDKIIQYSCINTTTDDNEFCEEMTSDSECDRNSLKRSPSPMVVISVYPIQKMDGEKVKVATKPPVANKYFSYARNNHVETQLNKERQTSKNSMKSRSVNKGPNICRSRSPSPQTRNQSKSNLNDTKVSKTINNRKASPIHDRTTARTTSPPNVNRKINLEKTKYNKEQSKSWTRPNRWAQKETKSTNTEHNVTKKLLVDSYTKQLTDFLQNNKIKKYCNCKRENDTNVQVNIDGSDQCYDVTFCQGRKVTDNRRKSNKIKNSKPLNDSPSLQNLLIPEEDSNNRSISKAVSNDQQDNEGTFSRLQVKDSLEISHRREESNPFNAWKSETATNDGEKFKRNSPSNKHYRGDSCPLSNPIVRDQEIRALLGVDKGREKFSSMVYPVYNIIAQPMHCSYESTCDKNITSLPVKTENQPESCACTDIANAMKYNKTTNIRDTIPARLWKMRCECKLSVGKRSDICECSMNKDGQKDQGTVTSQTALNITTTNENQQIQCCLASTRNSSSSGKDVQCECSMSSSYDQNKIEKASVKSVSKTSILINNKATQHGETPVPRTSLYQQLILNRNIQVFLQVEQFSKQKPIILSRKQYNKVKRTIENTIISKKSKRKTCICKTSLLSLGEVKRKTNHRKSNLDNKEAETQRASVSDESKKNNSSEDLKQQNTYYLFTGKQNSDSEHVKTPRKTASSVEFRFASVSCTKYVTFSSTNVEVGTSASRFGEQQSPSLHTIFKSHRKCASPNLGTSLYSLNSEGDTLGHEPKNAEPRIEPKAKKPFLRRLMSCLVLRSAKVTGVSREINAVTRPFNEPSLDSSFDSYHISSAFCGVEMTSSMYDTSISFYSNHSVYPVNSKMKRGFFNSVREFLSIRKSQSLKAKNQ</sequence>
<feature type="region of interest" description="Disordered" evidence="1">
    <location>
        <begin position="768"/>
        <end position="809"/>
    </location>
</feature>
<feature type="compositionally biased region" description="Polar residues" evidence="1">
    <location>
        <begin position="719"/>
        <end position="728"/>
    </location>
</feature>
<feature type="region of interest" description="Disordered" evidence="1">
    <location>
        <begin position="532"/>
        <end position="642"/>
    </location>
</feature>
<feature type="compositionally biased region" description="Polar residues" evidence="1">
    <location>
        <begin position="775"/>
        <end position="787"/>
    </location>
</feature>